<keyword evidence="2" id="KW-0865">Zymogen</keyword>
<dbReference type="Proteomes" id="UP000199672">
    <property type="component" value="Unassembled WGS sequence"/>
</dbReference>
<dbReference type="InterPro" id="IPR003817">
    <property type="entry name" value="PS_Dcarbxylase"/>
</dbReference>
<keyword evidence="1" id="KW-0210">Decarboxylase</keyword>
<feature type="domain" description="L-tryptophan decarboxylase PsiD-like" evidence="5">
    <location>
        <begin position="51"/>
        <end position="198"/>
    </location>
</feature>
<accession>A0A1I1TJ45</accession>
<evidence type="ECO:0000313" key="6">
    <source>
        <dbReference type="EMBL" id="SFD56433.1"/>
    </source>
</evidence>
<reference evidence="7" key="1">
    <citation type="submission" date="2016-10" db="EMBL/GenBank/DDBJ databases">
        <authorList>
            <person name="Varghese N."/>
            <person name="Submissions S."/>
        </authorList>
    </citation>
    <scope>NUCLEOTIDE SEQUENCE [LARGE SCALE GENOMIC DNA]</scope>
    <source>
        <strain evidence="7">CGMCC 1.10370</strain>
    </source>
</reference>
<dbReference type="PANTHER" id="PTHR10067">
    <property type="entry name" value="PHOSPHATIDYLSERINE DECARBOXYLASE"/>
    <property type="match status" value="1"/>
</dbReference>
<proteinExistence type="predicted"/>
<evidence type="ECO:0000256" key="2">
    <source>
        <dbReference type="ARBA" id="ARBA00023145"/>
    </source>
</evidence>
<dbReference type="GO" id="GO:0006646">
    <property type="term" value="P:phosphatidylethanolamine biosynthetic process"/>
    <property type="evidence" value="ECO:0007669"/>
    <property type="project" value="TreeGrafter"/>
</dbReference>
<protein>
    <submittedName>
        <fullName evidence="6">Phosphatidylserine decarboxylase</fullName>
    </submittedName>
</protein>
<dbReference type="EMBL" id="FOMH01000009">
    <property type="protein sequence ID" value="SFD56433.1"/>
    <property type="molecule type" value="Genomic_DNA"/>
</dbReference>
<evidence type="ECO:0000313" key="7">
    <source>
        <dbReference type="Proteomes" id="UP000199672"/>
    </source>
</evidence>
<dbReference type="RefSeq" id="WP_244165395.1">
    <property type="nucleotide sequence ID" value="NZ_FOMH01000009.1"/>
</dbReference>
<dbReference type="PANTHER" id="PTHR10067:SF9">
    <property type="entry name" value="PHOSPHATIDYLSERINE DECARBOXYLASE FAMILY PROTEIN (AFU_ORTHOLOGUE AFUA_7G01730)"/>
    <property type="match status" value="1"/>
</dbReference>
<sequence>MNLTQTTMETTKFTKAKQLLGGWLPQNPKIIEDWIKKIKKFTAENPTQLIPEIADFQNLVYSDSVLYANVQGMFSEAYFLKQTTPLEWEPEPMTFENFLVLLNGIMQTAPEAYQTGAPGNQTPAGMIGFPINALLAWPMATSFGYDVFSNTLVNQQLKKILNYWSKFLVTEDSRYVLIENDPSQNVIAWLSDIAQSEMMQVAQGALGLEPNPISPNATFSDVFQSNPSELYYGFKSWDDFFTRLFCQNVRPVTAPNDDSIIVNACESAPLQVAKNVALSDQFWLKGQPYSLENMMNFDELAPQFDGGTVYQAFLSALSYHRWHSPVNGRIVKTAIVNGSYYLENLYQGFYNPAGPDSSAPNNSQPFLTAVATRALIFIEADNPAIGLMCVIPVGMAEVSSCEITVKAGDIVKKGDELGMFHFGGSTHCLIFRPEVNLAFTTYETPGLDAPNNIRVNTQIAKVI</sequence>
<evidence type="ECO:0000256" key="3">
    <source>
        <dbReference type="ARBA" id="ARBA00023239"/>
    </source>
</evidence>
<evidence type="ECO:0000256" key="1">
    <source>
        <dbReference type="ARBA" id="ARBA00022793"/>
    </source>
</evidence>
<dbReference type="InterPro" id="IPR022237">
    <property type="entry name" value="PsiD-like"/>
</dbReference>
<keyword evidence="4" id="KW-0670">Pyruvate</keyword>
<keyword evidence="7" id="KW-1185">Reference proteome</keyword>
<dbReference type="Pfam" id="PF12588">
    <property type="entry name" value="PSDC"/>
    <property type="match status" value="1"/>
</dbReference>
<dbReference type="GO" id="GO:0004609">
    <property type="term" value="F:phosphatidylserine decarboxylase activity"/>
    <property type="evidence" value="ECO:0007669"/>
    <property type="project" value="InterPro"/>
</dbReference>
<evidence type="ECO:0000256" key="4">
    <source>
        <dbReference type="ARBA" id="ARBA00023317"/>
    </source>
</evidence>
<keyword evidence="3" id="KW-0456">Lyase</keyword>
<dbReference type="STRING" id="739143.SAMN05216297_109109"/>
<evidence type="ECO:0000259" key="5">
    <source>
        <dbReference type="Pfam" id="PF12588"/>
    </source>
</evidence>
<dbReference type="Pfam" id="PF02666">
    <property type="entry name" value="PS_Dcarbxylase"/>
    <property type="match status" value="1"/>
</dbReference>
<gene>
    <name evidence="6" type="ORF">SAMN05216297_109109</name>
</gene>
<dbReference type="AlphaFoldDB" id="A0A1I1TJ45"/>
<organism evidence="6 7">
    <name type="scientific">Flavobacterium phragmitis</name>
    <dbReference type="NCBI Taxonomy" id="739143"/>
    <lineage>
        <taxon>Bacteria</taxon>
        <taxon>Pseudomonadati</taxon>
        <taxon>Bacteroidota</taxon>
        <taxon>Flavobacteriia</taxon>
        <taxon>Flavobacteriales</taxon>
        <taxon>Flavobacteriaceae</taxon>
        <taxon>Flavobacterium</taxon>
    </lineage>
</organism>
<name>A0A1I1TJ45_9FLAO</name>